<dbReference type="SUPFAM" id="SSF103473">
    <property type="entry name" value="MFS general substrate transporter"/>
    <property type="match status" value="1"/>
</dbReference>
<evidence type="ECO:0000256" key="2">
    <source>
        <dbReference type="ARBA" id="ARBA00022475"/>
    </source>
</evidence>
<evidence type="ECO:0000256" key="4">
    <source>
        <dbReference type="ARBA" id="ARBA00022989"/>
    </source>
</evidence>
<dbReference type="PANTHER" id="PTHR43124:SF3">
    <property type="entry name" value="CHLORAMPHENICOL EFFLUX PUMP RV0191"/>
    <property type="match status" value="1"/>
</dbReference>
<keyword evidence="3 6" id="KW-0812">Transmembrane</keyword>
<evidence type="ECO:0000313" key="9">
    <source>
        <dbReference type="Proteomes" id="UP001500631"/>
    </source>
</evidence>
<comment type="caution">
    <text evidence="8">The sequence shown here is derived from an EMBL/GenBank/DDBJ whole genome shotgun (WGS) entry which is preliminary data.</text>
</comment>
<sequence>MVNPIFPFMASDLQTSVGYAGYVASAYTVSSVISGLFSFVFIDRFNKHRILWGCLLFIGALTLAVPFLQSFSYVLVIRLVTGLFGGISLGVAMAVLLDTTPESARGKVIAIVLSAFPMVSIVGLPLMLWVTNALSWHITFYILGMLCIICGGLVYSFIPSMELNLEIKSAHDLLKGLINKKILLGAASTGLSNFGSLILIPLLVLIFIDILHLSTQHLPWLFFVGGLGALLGAKFASWVHDKFSTKTLAVWSTMILMLSMAYLFLLIENSLWFAYSFMFSMMFAAYLRLILISIWTASIPKAEQRGGFNSLQSALNNLFSSMAFMIPSMWLGSGILDQNDLLPILCLAVIVNLIVLPCLKAIK</sequence>
<name>A0ABP9MGC2_9GAMM</name>
<feature type="transmembrane region" description="Helical" evidence="6">
    <location>
        <begin position="49"/>
        <end position="69"/>
    </location>
</feature>
<evidence type="ECO:0000256" key="6">
    <source>
        <dbReference type="SAM" id="Phobius"/>
    </source>
</evidence>
<dbReference type="PANTHER" id="PTHR43124">
    <property type="entry name" value="PURINE EFFLUX PUMP PBUE"/>
    <property type="match status" value="1"/>
</dbReference>
<keyword evidence="4 6" id="KW-1133">Transmembrane helix</keyword>
<dbReference type="InterPro" id="IPR050189">
    <property type="entry name" value="MFS_Efflux_Transporters"/>
</dbReference>
<keyword evidence="5 6" id="KW-0472">Membrane</keyword>
<feature type="transmembrane region" description="Helical" evidence="6">
    <location>
        <begin position="318"/>
        <end position="336"/>
    </location>
</feature>
<feature type="transmembrane region" description="Helical" evidence="6">
    <location>
        <begin position="20"/>
        <end position="42"/>
    </location>
</feature>
<keyword evidence="9" id="KW-1185">Reference proteome</keyword>
<dbReference type="Gene3D" id="1.20.1250.20">
    <property type="entry name" value="MFS general substrate transporter like domains"/>
    <property type="match status" value="2"/>
</dbReference>
<evidence type="ECO:0000259" key="7">
    <source>
        <dbReference type="PROSITE" id="PS50850"/>
    </source>
</evidence>
<dbReference type="InterPro" id="IPR011701">
    <property type="entry name" value="MFS"/>
</dbReference>
<feature type="transmembrane region" description="Helical" evidence="6">
    <location>
        <begin position="273"/>
        <end position="297"/>
    </location>
</feature>
<dbReference type="PROSITE" id="PS50850">
    <property type="entry name" value="MFS"/>
    <property type="match status" value="1"/>
</dbReference>
<feature type="domain" description="Major facilitator superfamily (MFS) profile" evidence="7">
    <location>
        <begin position="1"/>
        <end position="363"/>
    </location>
</feature>
<evidence type="ECO:0000256" key="1">
    <source>
        <dbReference type="ARBA" id="ARBA00004651"/>
    </source>
</evidence>
<dbReference type="InterPro" id="IPR020846">
    <property type="entry name" value="MFS_dom"/>
</dbReference>
<dbReference type="Pfam" id="PF07690">
    <property type="entry name" value="MFS_1"/>
    <property type="match status" value="1"/>
</dbReference>
<dbReference type="Proteomes" id="UP001500631">
    <property type="component" value="Unassembled WGS sequence"/>
</dbReference>
<dbReference type="InterPro" id="IPR036259">
    <property type="entry name" value="MFS_trans_sf"/>
</dbReference>
<feature type="transmembrane region" description="Helical" evidence="6">
    <location>
        <begin position="342"/>
        <end position="362"/>
    </location>
</feature>
<dbReference type="EMBL" id="BAABKE010000001">
    <property type="protein sequence ID" value="GAA5094722.1"/>
    <property type="molecule type" value="Genomic_DNA"/>
</dbReference>
<keyword evidence="2" id="KW-1003">Cell membrane</keyword>
<comment type="subcellular location">
    <subcellularLocation>
        <location evidence="1">Cell membrane</location>
        <topology evidence="1">Multi-pass membrane protein</topology>
    </subcellularLocation>
</comment>
<gene>
    <name evidence="8" type="ORF">GCM10023338_03340</name>
</gene>
<feature type="transmembrane region" description="Helical" evidence="6">
    <location>
        <begin position="108"/>
        <end position="130"/>
    </location>
</feature>
<proteinExistence type="predicted"/>
<feature type="transmembrane region" description="Helical" evidence="6">
    <location>
        <begin position="75"/>
        <end position="96"/>
    </location>
</feature>
<evidence type="ECO:0000256" key="3">
    <source>
        <dbReference type="ARBA" id="ARBA00022692"/>
    </source>
</evidence>
<evidence type="ECO:0000313" key="8">
    <source>
        <dbReference type="EMBL" id="GAA5094722.1"/>
    </source>
</evidence>
<organism evidence="8 9">
    <name type="scientific">Wohlfahrtiimonas larvae</name>
    <dbReference type="NCBI Taxonomy" id="1157986"/>
    <lineage>
        <taxon>Bacteria</taxon>
        <taxon>Pseudomonadati</taxon>
        <taxon>Pseudomonadota</taxon>
        <taxon>Gammaproteobacteria</taxon>
        <taxon>Cardiobacteriales</taxon>
        <taxon>Ignatzschineriaceae</taxon>
        <taxon>Wohlfahrtiimonas</taxon>
    </lineage>
</organism>
<evidence type="ECO:0000256" key="5">
    <source>
        <dbReference type="ARBA" id="ARBA00023136"/>
    </source>
</evidence>
<feature type="transmembrane region" description="Helical" evidence="6">
    <location>
        <begin position="220"/>
        <end position="236"/>
    </location>
</feature>
<feature type="transmembrane region" description="Helical" evidence="6">
    <location>
        <begin position="182"/>
        <end position="208"/>
    </location>
</feature>
<protein>
    <submittedName>
        <fullName evidence="8">MFS transporter</fullName>
    </submittedName>
</protein>
<feature type="transmembrane region" description="Helical" evidence="6">
    <location>
        <begin position="248"/>
        <end position="267"/>
    </location>
</feature>
<reference evidence="9" key="1">
    <citation type="journal article" date="2019" name="Int. J. Syst. Evol. Microbiol.">
        <title>The Global Catalogue of Microorganisms (GCM) 10K type strain sequencing project: providing services to taxonomists for standard genome sequencing and annotation.</title>
        <authorList>
            <consortium name="The Broad Institute Genomics Platform"/>
            <consortium name="The Broad Institute Genome Sequencing Center for Infectious Disease"/>
            <person name="Wu L."/>
            <person name="Ma J."/>
        </authorList>
    </citation>
    <scope>NUCLEOTIDE SEQUENCE [LARGE SCALE GENOMIC DNA]</scope>
    <source>
        <strain evidence="9">JCM 18424</strain>
    </source>
</reference>
<accession>A0ABP9MGC2</accession>
<feature type="transmembrane region" description="Helical" evidence="6">
    <location>
        <begin position="136"/>
        <end position="158"/>
    </location>
</feature>